<dbReference type="Gene3D" id="3.40.50.1820">
    <property type="entry name" value="alpha/beta hydrolase"/>
    <property type="match status" value="1"/>
</dbReference>
<name>A0A8J5LRX6_ZINOF</name>
<dbReference type="AlphaFoldDB" id="A0A8J5LRX6"/>
<dbReference type="EMBL" id="JACMSC010000001">
    <property type="protein sequence ID" value="KAG6536219.1"/>
    <property type="molecule type" value="Genomic_DNA"/>
</dbReference>
<dbReference type="GO" id="GO:0008374">
    <property type="term" value="F:O-acyltransferase activity"/>
    <property type="evidence" value="ECO:0007669"/>
    <property type="project" value="InterPro"/>
</dbReference>
<evidence type="ECO:0008006" key="3">
    <source>
        <dbReference type="Google" id="ProtNLM"/>
    </source>
</evidence>
<dbReference type="Proteomes" id="UP000734854">
    <property type="component" value="Unassembled WGS sequence"/>
</dbReference>
<accession>A0A8J5LRX6</accession>
<evidence type="ECO:0000313" key="2">
    <source>
        <dbReference type="Proteomes" id="UP000734854"/>
    </source>
</evidence>
<dbReference type="PANTHER" id="PTHR11440">
    <property type="entry name" value="LECITHIN-CHOLESTEROL ACYLTRANSFERASE-RELATED"/>
    <property type="match status" value="1"/>
</dbReference>
<dbReference type="InterPro" id="IPR029058">
    <property type="entry name" value="AB_hydrolase_fold"/>
</dbReference>
<evidence type="ECO:0000313" key="1">
    <source>
        <dbReference type="EMBL" id="KAG6536219.1"/>
    </source>
</evidence>
<dbReference type="Pfam" id="PF02450">
    <property type="entry name" value="LCAT"/>
    <property type="match status" value="1"/>
</dbReference>
<dbReference type="GO" id="GO:0006629">
    <property type="term" value="P:lipid metabolic process"/>
    <property type="evidence" value="ECO:0007669"/>
    <property type="project" value="InterPro"/>
</dbReference>
<dbReference type="InterPro" id="IPR003386">
    <property type="entry name" value="LACT/PDAT_acylTrfase"/>
</dbReference>
<comment type="caution">
    <text evidence="1">The sequence shown here is derived from an EMBL/GenBank/DDBJ whole genome shotgun (WGS) entry which is preliminary data.</text>
</comment>
<keyword evidence="2" id="KW-1185">Reference proteome</keyword>
<dbReference type="SUPFAM" id="SSF53474">
    <property type="entry name" value="alpha/beta-Hydrolases"/>
    <property type="match status" value="1"/>
</dbReference>
<organism evidence="1 2">
    <name type="scientific">Zingiber officinale</name>
    <name type="common">Ginger</name>
    <name type="synonym">Amomum zingiber</name>
    <dbReference type="NCBI Taxonomy" id="94328"/>
    <lineage>
        <taxon>Eukaryota</taxon>
        <taxon>Viridiplantae</taxon>
        <taxon>Streptophyta</taxon>
        <taxon>Embryophyta</taxon>
        <taxon>Tracheophyta</taxon>
        <taxon>Spermatophyta</taxon>
        <taxon>Magnoliopsida</taxon>
        <taxon>Liliopsida</taxon>
        <taxon>Zingiberales</taxon>
        <taxon>Zingiberaceae</taxon>
        <taxon>Zingiber</taxon>
    </lineage>
</organism>
<gene>
    <name evidence="1" type="ORF">ZIOFF_001269</name>
</gene>
<proteinExistence type="predicted"/>
<protein>
    <recommendedName>
        <fullName evidence="3">Phospholipid--sterol O-acyltransferase</fullName>
    </recommendedName>
</protein>
<reference evidence="1 2" key="1">
    <citation type="submission" date="2020-08" db="EMBL/GenBank/DDBJ databases">
        <title>Plant Genome Project.</title>
        <authorList>
            <person name="Zhang R.-G."/>
        </authorList>
    </citation>
    <scope>NUCLEOTIDE SEQUENCE [LARGE SCALE GENOMIC DNA]</scope>
    <source>
        <tissue evidence="1">Rhizome</tissue>
    </source>
</reference>
<sequence>MSVLLRPLILRRQEEERRRRRSPSARIIVVFLLLIFVGGPSAVAGEEAHDSNGADGGGETLSYSKLSGIIIPGFASAQLRAWSVLDCPYSPLDFNPLDLVWLDSTKLLSAVNCWLKCMLLDPYNQTDHRECKSRPDSGLSAITELCPGYITGPLSSVWKEWLTWCIEFGIEANAIIAVPYDWRLSASMLEERDLYFHKLKLTFETTLKLRGGPSIVFAHSMGNNVFRYFLEWLKFEIAPRQYIQWLDEHVHAYFAVGAPHLGSTEALKASLIGVTFGLPIAEGTARLMQNSFGSSLWLIPFSKYCKADNIYWKHFYEGRKGHYHTHHCDEVEFKTMYSGWPTDIVNIELPSAPEFEAYPSISKVTQETSMECGRPDQLSFNAREVSDGTLFKAIEDYDPDSKRLLYQLHKHIHRDATVKLIIEDRFSSEVSPPQFTALSCFYQGDPVLNPLTPWERPPLKNIFCIYGIDSKTEVGYYFAPSGKPYPDNWIMTDVVYEYEGTLLSRQTLFFILLACMNNLFHRSGNSVSGNPGPVSGDGTVSYNSLAWCKTWLGSKVNITRAPQSEHDGSDVQVELNVEHHQGNDLIPNMTRAPRSKYVTYYEDSESIPGRRMAVWELDKGIGYFFCYIANHRNIVRSPVLMRELWLQMWHDIHPDAKSKFVTKAKRGPLRDVDCYWDYAKARCAWSEYCEYRYVFGDVHLGQSCRLKSSSEDLLALYL</sequence>